<organism evidence="1 2">
    <name type="scientific">Streptomyces thermolilacinus SPC6</name>
    <dbReference type="NCBI Taxonomy" id="1306406"/>
    <lineage>
        <taxon>Bacteria</taxon>
        <taxon>Bacillati</taxon>
        <taxon>Actinomycetota</taxon>
        <taxon>Actinomycetes</taxon>
        <taxon>Kitasatosporales</taxon>
        <taxon>Streptomycetaceae</taxon>
        <taxon>Streptomyces</taxon>
    </lineage>
</organism>
<dbReference type="AlphaFoldDB" id="A0A1D3DLK3"/>
<proteinExistence type="predicted"/>
<keyword evidence="2" id="KW-1185">Reference proteome</keyword>
<evidence type="ECO:0000313" key="1">
    <source>
        <dbReference type="EMBL" id="OEJ93201.1"/>
    </source>
</evidence>
<name>A0A1D3DLK3_9ACTN</name>
<dbReference type="STRING" id="1306406.J116_000565"/>
<dbReference type="EMBL" id="ASHX02000001">
    <property type="protein sequence ID" value="OEJ93201.1"/>
    <property type="molecule type" value="Genomic_DNA"/>
</dbReference>
<protein>
    <submittedName>
        <fullName evidence="1">Uncharacterized protein</fullName>
    </submittedName>
</protein>
<reference evidence="1 2" key="1">
    <citation type="journal article" date="2013" name="Genome Announc.">
        <title>Genome Sequence of Streptomyces violaceusniger Strain SPC6, a Halotolerant Streptomycete That Exhibits Rapid Growth and Development.</title>
        <authorList>
            <person name="Chen X."/>
            <person name="Zhang B."/>
            <person name="Zhang W."/>
            <person name="Wu X."/>
            <person name="Zhang M."/>
            <person name="Chen T."/>
            <person name="Liu G."/>
            <person name="Dyson P."/>
        </authorList>
    </citation>
    <scope>NUCLEOTIDE SEQUENCE [LARGE SCALE GENOMIC DNA]</scope>
    <source>
        <strain evidence="1 2">SPC6</strain>
    </source>
</reference>
<comment type="caution">
    <text evidence="1">The sequence shown here is derived from an EMBL/GenBank/DDBJ whole genome shotgun (WGS) entry which is preliminary data.</text>
</comment>
<evidence type="ECO:0000313" key="2">
    <source>
        <dbReference type="Proteomes" id="UP000095329"/>
    </source>
</evidence>
<accession>A0A1D3DLK3</accession>
<sequence>MRLLTVGRIGVARVAEGRRGRVGEVCGGCLRAIVIAASYAVRVTLLVMRRHVDYVRVTTMSCLRQD</sequence>
<gene>
    <name evidence="1" type="ORF">J116_000565</name>
</gene>
<dbReference type="Proteomes" id="UP000095329">
    <property type="component" value="Unassembled WGS sequence"/>
</dbReference>